<organism evidence="6 7">
    <name type="scientific">Spongiactinospora gelatinilytica</name>
    <dbReference type="NCBI Taxonomy" id="2666298"/>
    <lineage>
        <taxon>Bacteria</taxon>
        <taxon>Bacillati</taxon>
        <taxon>Actinomycetota</taxon>
        <taxon>Actinomycetes</taxon>
        <taxon>Streptosporangiales</taxon>
        <taxon>Streptosporangiaceae</taxon>
        <taxon>Spongiactinospora</taxon>
    </lineage>
</organism>
<comment type="caution">
    <text evidence="6">The sequence shown here is derived from an EMBL/GenBank/DDBJ whole genome shotgun (WGS) entry which is preliminary data.</text>
</comment>
<dbReference type="Gene3D" id="3.40.50.300">
    <property type="entry name" value="P-loop containing nucleotide triphosphate hydrolases"/>
    <property type="match status" value="1"/>
</dbReference>
<dbReference type="PANTHER" id="PTHR43423">
    <property type="entry name" value="ABC TRANSPORTER I FAMILY MEMBER 17"/>
    <property type="match status" value="1"/>
</dbReference>
<evidence type="ECO:0000313" key="6">
    <source>
        <dbReference type="EMBL" id="PZG42763.1"/>
    </source>
</evidence>
<dbReference type="InterPro" id="IPR017871">
    <property type="entry name" value="ABC_transporter-like_CS"/>
</dbReference>
<dbReference type="EMBL" id="POUA01000149">
    <property type="protein sequence ID" value="PZG42763.1"/>
    <property type="molecule type" value="Genomic_DNA"/>
</dbReference>
<evidence type="ECO:0000256" key="4">
    <source>
        <dbReference type="ARBA" id="ARBA00022967"/>
    </source>
</evidence>
<keyword evidence="1" id="KW-0813">Transport</keyword>
<keyword evidence="4" id="KW-1278">Translocase</keyword>
<feature type="domain" description="ABC transporter" evidence="5">
    <location>
        <begin position="6"/>
        <end position="235"/>
    </location>
</feature>
<dbReference type="Pfam" id="PF00005">
    <property type="entry name" value="ABC_tran"/>
    <property type="match status" value="1"/>
</dbReference>
<evidence type="ECO:0000256" key="3">
    <source>
        <dbReference type="ARBA" id="ARBA00022840"/>
    </source>
</evidence>
<dbReference type="InterPro" id="IPR003593">
    <property type="entry name" value="AAA+_ATPase"/>
</dbReference>
<name>A0A2W2G421_9ACTN</name>
<dbReference type="Proteomes" id="UP000248544">
    <property type="component" value="Unassembled WGS sequence"/>
</dbReference>
<dbReference type="PROSITE" id="PS00211">
    <property type="entry name" value="ABC_TRANSPORTER_1"/>
    <property type="match status" value="1"/>
</dbReference>
<protein>
    <submittedName>
        <fullName evidence="6">ABC transporter</fullName>
    </submittedName>
</protein>
<sequence>MNAIAIRDLTVSKRSPKRTKDNKGRHPLVGPASFAVPHGEVIGLYGPSGVGKSTMLRALVGLLPDGLDAEGVIRVLGVDVLRQRPSALAELRTRAVLVPQIAVMFPDGIIGNTLFGLRHVVRAPANQLRKRAEEALAEVGLWDEVRDRLNAPAAELSVGQRQRLALARALALDPEVILLDEPTSALDEASAAEVEETLQSLRGHRTLLVVSHDIEQLKRLCDSLVPLHRPTSTSN</sequence>
<dbReference type="InterPro" id="IPR027417">
    <property type="entry name" value="P-loop_NTPase"/>
</dbReference>
<dbReference type="PANTHER" id="PTHR43423:SF1">
    <property type="entry name" value="ABC TRANSPORTER I FAMILY MEMBER 17"/>
    <property type="match status" value="1"/>
</dbReference>
<keyword evidence="7" id="KW-1185">Reference proteome</keyword>
<dbReference type="AlphaFoldDB" id="A0A2W2G421"/>
<keyword evidence="3" id="KW-0067">ATP-binding</keyword>
<reference evidence="6 7" key="1">
    <citation type="submission" date="2018-01" db="EMBL/GenBank/DDBJ databases">
        <title>Draft genome sequence of Sphaerisporangium sp. 7K107.</title>
        <authorList>
            <person name="Sahin N."/>
            <person name="Saygin H."/>
            <person name="Ay H."/>
        </authorList>
    </citation>
    <scope>NUCLEOTIDE SEQUENCE [LARGE SCALE GENOMIC DNA]</scope>
    <source>
        <strain evidence="6 7">7K107</strain>
    </source>
</reference>
<evidence type="ECO:0000256" key="2">
    <source>
        <dbReference type="ARBA" id="ARBA00022741"/>
    </source>
</evidence>
<dbReference type="RefSeq" id="WP_111168870.1">
    <property type="nucleotide sequence ID" value="NZ_POUA01000149.1"/>
</dbReference>
<evidence type="ECO:0000259" key="5">
    <source>
        <dbReference type="PROSITE" id="PS50893"/>
    </source>
</evidence>
<dbReference type="PROSITE" id="PS50893">
    <property type="entry name" value="ABC_TRANSPORTER_2"/>
    <property type="match status" value="1"/>
</dbReference>
<accession>A0A2W2G421</accession>
<dbReference type="InterPro" id="IPR003439">
    <property type="entry name" value="ABC_transporter-like_ATP-bd"/>
</dbReference>
<dbReference type="SUPFAM" id="SSF52540">
    <property type="entry name" value="P-loop containing nucleoside triphosphate hydrolases"/>
    <property type="match status" value="1"/>
</dbReference>
<gene>
    <name evidence="6" type="ORF">C1I98_19440</name>
</gene>
<evidence type="ECO:0000256" key="1">
    <source>
        <dbReference type="ARBA" id="ARBA00022448"/>
    </source>
</evidence>
<keyword evidence="2" id="KW-0547">Nucleotide-binding</keyword>
<evidence type="ECO:0000313" key="7">
    <source>
        <dbReference type="Proteomes" id="UP000248544"/>
    </source>
</evidence>
<dbReference type="GO" id="GO:0005524">
    <property type="term" value="F:ATP binding"/>
    <property type="evidence" value="ECO:0007669"/>
    <property type="project" value="UniProtKB-KW"/>
</dbReference>
<proteinExistence type="predicted"/>
<dbReference type="SMART" id="SM00382">
    <property type="entry name" value="AAA"/>
    <property type="match status" value="1"/>
</dbReference>
<dbReference type="GO" id="GO:0016887">
    <property type="term" value="F:ATP hydrolysis activity"/>
    <property type="evidence" value="ECO:0007669"/>
    <property type="project" value="InterPro"/>
</dbReference>